<dbReference type="Proteomes" id="UP000015106">
    <property type="component" value="Chromosome 5"/>
</dbReference>
<proteinExistence type="inferred from homology"/>
<dbReference type="PANTHER" id="PTHR11802:SF60">
    <property type="entry name" value="CARBOXYPEPTIDASE"/>
    <property type="match status" value="1"/>
</dbReference>
<keyword evidence="3" id="KW-1185">Reference proteome</keyword>
<comment type="similarity">
    <text evidence="1">Belongs to the peptidase S10 family.</text>
</comment>
<dbReference type="EnsemblPlants" id="TuG1812G0500002748.01.T01">
    <property type="protein sequence ID" value="TuG1812G0500002748.01.T01"/>
    <property type="gene ID" value="TuG1812G0500002748.01"/>
</dbReference>
<protein>
    <submittedName>
        <fullName evidence="2">Uncharacterized protein</fullName>
    </submittedName>
</protein>
<name>A0A8R7QG45_TRIUA</name>
<evidence type="ECO:0000313" key="3">
    <source>
        <dbReference type="Proteomes" id="UP000015106"/>
    </source>
</evidence>
<reference evidence="2" key="3">
    <citation type="submission" date="2022-06" db="UniProtKB">
        <authorList>
            <consortium name="EnsemblPlants"/>
        </authorList>
    </citation>
    <scope>IDENTIFICATION</scope>
</reference>
<dbReference type="SUPFAM" id="SSF53474">
    <property type="entry name" value="alpha/beta-Hydrolases"/>
    <property type="match status" value="1"/>
</dbReference>
<evidence type="ECO:0000256" key="1">
    <source>
        <dbReference type="ARBA" id="ARBA00009431"/>
    </source>
</evidence>
<dbReference type="PANTHER" id="PTHR11802">
    <property type="entry name" value="SERINE PROTEASE FAMILY S10 SERINE CARBOXYPEPTIDASE"/>
    <property type="match status" value="1"/>
</dbReference>
<dbReference type="GO" id="GO:0006508">
    <property type="term" value="P:proteolysis"/>
    <property type="evidence" value="ECO:0007669"/>
    <property type="project" value="InterPro"/>
</dbReference>
<dbReference type="GO" id="GO:0004185">
    <property type="term" value="F:serine-type carboxypeptidase activity"/>
    <property type="evidence" value="ECO:0007669"/>
    <property type="project" value="InterPro"/>
</dbReference>
<reference evidence="3" key="1">
    <citation type="journal article" date="2013" name="Nature">
        <title>Draft genome of the wheat A-genome progenitor Triticum urartu.</title>
        <authorList>
            <person name="Ling H.Q."/>
            <person name="Zhao S."/>
            <person name="Liu D."/>
            <person name="Wang J."/>
            <person name="Sun H."/>
            <person name="Zhang C."/>
            <person name="Fan H."/>
            <person name="Li D."/>
            <person name="Dong L."/>
            <person name="Tao Y."/>
            <person name="Gao C."/>
            <person name="Wu H."/>
            <person name="Li Y."/>
            <person name="Cui Y."/>
            <person name="Guo X."/>
            <person name="Zheng S."/>
            <person name="Wang B."/>
            <person name="Yu K."/>
            <person name="Liang Q."/>
            <person name="Yang W."/>
            <person name="Lou X."/>
            <person name="Chen J."/>
            <person name="Feng M."/>
            <person name="Jian J."/>
            <person name="Zhang X."/>
            <person name="Luo G."/>
            <person name="Jiang Y."/>
            <person name="Liu J."/>
            <person name="Wang Z."/>
            <person name="Sha Y."/>
            <person name="Zhang B."/>
            <person name="Wu H."/>
            <person name="Tang D."/>
            <person name="Shen Q."/>
            <person name="Xue P."/>
            <person name="Zou S."/>
            <person name="Wang X."/>
            <person name="Liu X."/>
            <person name="Wang F."/>
            <person name="Yang Y."/>
            <person name="An X."/>
            <person name="Dong Z."/>
            <person name="Zhang K."/>
            <person name="Zhang X."/>
            <person name="Luo M.C."/>
            <person name="Dvorak J."/>
            <person name="Tong Y."/>
            <person name="Wang J."/>
            <person name="Yang H."/>
            <person name="Li Z."/>
            <person name="Wang D."/>
            <person name="Zhang A."/>
            <person name="Wang J."/>
        </authorList>
    </citation>
    <scope>NUCLEOTIDE SEQUENCE</scope>
    <source>
        <strain evidence="3">cv. G1812</strain>
    </source>
</reference>
<dbReference type="InterPro" id="IPR001563">
    <property type="entry name" value="Peptidase_S10"/>
</dbReference>
<dbReference type="AlphaFoldDB" id="A0A8R7QG45"/>
<dbReference type="Pfam" id="PF00450">
    <property type="entry name" value="Peptidase_S10"/>
    <property type="match status" value="1"/>
</dbReference>
<dbReference type="InterPro" id="IPR029058">
    <property type="entry name" value="AB_hydrolase_fold"/>
</dbReference>
<dbReference type="Gramene" id="TuG1812G0500002748.01.T01">
    <property type="protein sequence ID" value="TuG1812G0500002748.01.T01"/>
    <property type="gene ID" value="TuG1812G0500002748.01"/>
</dbReference>
<dbReference type="Gene3D" id="6.10.250.940">
    <property type="match status" value="1"/>
</dbReference>
<evidence type="ECO:0000313" key="2">
    <source>
        <dbReference type="EnsemblPlants" id="TuG1812G0500002748.01.T01"/>
    </source>
</evidence>
<accession>A0A8R7QG45</accession>
<sequence>VGNPYLDDYKNGEGNLEFLWSHGVISDEIWAGIRANSTFTPKDDCQCYVAAHASQRGNIDRYNIYAPICLSERDGTYHSSSYLAGYDPCMDNYVDAYLNNGEVQEARHARTNTSWSGCE</sequence>
<reference evidence="2" key="2">
    <citation type="submission" date="2018-03" db="EMBL/GenBank/DDBJ databases">
        <title>The Triticum urartu genome reveals the dynamic nature of wheat genome evolution.</title>
        <authorList>
            <person name="Ling H."/>
            <person name="Ma B."/>
            <person name="Shi X."/>
            <person name="Liu H."/>
            <person name="Dong L."/>
            <person name="Sun H."/>
            <person name="Cao Y."/>
            <person name="Gao Q."/>
            <person name="Zheng S."/>
            <person name="Li Y."/>
            <person name="Yu Y."/>
            <person name="Du H."/>
            <person name="Qi M."/>
            <person name="Li Y."/>
            <person name="Yu H."/>
            <person name="Cui Y."/>
            <person name="Wang N."/>
            <person name="Chen C."/>
            <person name="Wu H."/>
            <person name="Zhao Y."/>
            <person name="Zhang J."/>
            <person name="Li Y."/>
            <person name="Zhou W."/>
            <person name="Zhang B."/>
            <person name="Hu W."/>
            <person name="Eijk M."/>
            <person name="Tang J."/>
            <person name="Witsenboer H."/>
            <person name="Zhao S."/>
            <person name="Li Z."/>
            <person name="Zhang A."/>
            <person name="Wang D."/>
            <person name="Liang C."/>
        </authorList>
    </citation>
    <scope>NUCLEOTIDE SEQUENCE [LARGE SCALE GENOMIC DNA]</scope>
    <source>
        <strain evidence="2">cv. G1812</strain>
    </source>
</reference>
<organism evidence="2 3">
    <name type="scientific">Triticum urartu</name>
    <name type="common">Red wild einkorn</name>
    <name type="synonym">Crithodium urartu</name>
    <dbReference type="NCBI Taxonomy" id="4572"/>
    <lineage>
        <taxon>Eukaryota</taxon>
        <taxon>Viridiplantae</taxon>
        <taxon>Streptophyta</taxon>
        <taxon>Embryophyta</taxon>
        <taxon>Tracheophyta</taxon>
        <taxon>Spermatophyta</taxon>
        <taxon>Magnoliopsida</taxon>
        <taxon>Liliopsida</taxon>
        <taxon>Poales</taxon>
        <taxon>Poaceae</taxon>
        <taxon>BOP clade</taxon>
        <taxon>Pooideae</taxon>
        <taxon>Triticodae</taxon>
        <taxon>Triticeae</taxon>
        <taxon>Triticinae</taxon>
        <taxon>Triticum</taxon>
    </lineage>
</organism>
<dbReference type="GO" id="GO:0005773">
    <property type="term" value="C:vacuole"/>
    <property type="evidence" value="ECO:0007669"/>
    <property type="project" value="TreeGrafter"/>
</dbReference>
<dbReference type="Gene3D" id="3.40.50.1820">
    <property type="entry name" value="alpha/beta hydrolase"/>
    <property type="match status" value="1"/>
</dbReference>